<reference evidence="2" key="1">
    <citation type="submission" date="2024-05" db="EMBL/GenBank/DDBJ databases">
        <authorList>
            <person name="Luo Y.-C."/>
            <person name="Nicholds J."/>
            <person name="Mortimer T."/>
            <person name="Maboni G."/>
        </authorList>
    </citation>
    <scope>NUCLEOTIDE SEQUENCE</scope>
    <source>
        <strain evidence="2">151108</strain>
    </source>
</reference>
<feature type="region of interest" description="Disordered" evidence="1">
    <location>
        <begin position="35"/>
        <end position="55"/>
    </location>
</feature>
<sequence>MTRLTPDDHQWLETKAKSEDRSMTYVIGRLISQAREADQAKENAPEVAASDALVQ</sequence>
<dbReference type="EMBL" id="CP158255">
    <property type="protein sequence ID" value="XDJ49934.1"/>
    <property type="molecule type" value="Genomic_DNA"/>
</dbReference>
<proteinExistence type="predicted"/>
<evidence type="ECO:0000313" key="2">
    <source>
        <dbReference type="EMBL" id="XDJ49934.1"/>
    </source>
</evidence>
<dbReference type="AlphaFoldDB" id="A0AB39D7C8"/>
<evidence type="ECO:0008006" key="3">
    <source>
        <dbReference type="Google" id="ProtNLM"/>
    </source>
</evidence>
<name>A0AB39D7C8_9BURK</name>
<evidence type="ECO:0000256" key="1">
    <source>
        <dbReference type="SAM" id="MobiDB-lite"/>
    </source>
</evidence>
<gene>
    <name evidence="2" type="ORF">ABRZ09_11985</name>
</gene>
<organism evidence="2">
    <name type="scientific">Castellaniella ginsengisoli</name>
    <dbReference type="NCBI Taxonomy" id="546114"/>
    <lineage>
        <taxon>Bacteria</taxon>
        <taxon>Pseudomonadati</taxon>
        <taxon>Pseudomonadota</taxon>
        <taxon>Betaproteobacteria</taxon>
        <taxon>Burkholderiales</taxon>
        <taxon>Alcaligenaceae</taxon>
        <taxon>Castellaniella</taxon>
    </lineage>
</organism>
<accession>A0AB39D7C8</accession>
<feature type="compositionally biased region" description="Basic and acidic residues" evidence="1">
    <location>
        <begin position="35"/>
        <end position="44"/>
    </location>
</feature>
<protein>
    <recommendedName>
        <fullName evidence="3">CopG family transcriptional regulator</fullName>
    </recommendedName>
</protein>
<dbReference type="RefSeq" id="WP_368646844.1">
    <property type="nucleotide sequence ID" value="NZ_CP158255.1"/>
</dbReference>